<evidence type="ECO:0000256" key="2">
    <source>
        <dbReference type="ARBA" id="ARBA00022801"/>
    </source>
</evidence>
<dbReference type="Pfam" id="PF14310">
    <property type="entry name" value="Fn3-like"/>
    <property type="match status" value="1"/>
</dbReference>
<feature type="domain" description="Fibronectin type III-like" evidence="4">
    <location>
        <begin position="725"/>
        <end position="798"/>
    </location>
</feature>
<dbReference type="SMART" id="SM01217">
    <property type="entry name" value="Fn3_like"/>
    <property type="match status" value="1"/>
</dbReference>
<keyword evidence="6" id="KW-1185">Reference proteome</keyword>
<proteinExistence type="inferred from homology"/>
<dbReference type="InterPro" id="IPR002772">
    <property type="entry name" value="Glyco_hydro_3_C"/>
</dbReference>
<evidence type="ECO:0000313" key="6">
    <source>
        <dbReference type="Proteomes" id="UP000179860"/>
    </source>
</evidence>
<reference evidence="5" key="2">
    <citation type="submission" date="2021-06" db="EMBL/GenBank/DDBJ databases">
        <authorList>
            <person name="Rogers T.H."/>
            <person name="Ramsay J.P."/>
            <person name="Wang P."/>
            <person name="Terpolilli J."/>
        </authorList>
    </citation>
    <scope>NUCLEOTIDE SEQUENCE [LARGE SCALE GENOMIC DNA]</scope>
    <source>
        <strain evidence="5">WSM5005</strain>
    </source>
</reference>
<name>A0A1I9YPN4_9BURK</name>
<dbReference type="InterPro" id="IPR036962">
    <property type="entry name" value="Glyco_hydro_3_N_sf"/>
</dbReference>
<dbReference type="KEGG" id="pspw:BJG93_23085"/>
<dbReference type="PROSITE" id="PS51257">
    <property type="entry name" value="PROKAR_LIPOPROTEIN"/>
    <property type="match status" value="1"/>
</dbReference>
<dbReference type="EMBL" id="CP017562">
    <property type="protein sequence ID" value="APA88267.1"/>
    <property type="molecule type" value="Genomic_DNA"/>
</dbReference>
<dbReference type="Proteomes" id="UP000179860">
    <property type="component" value="Chromosome 2"/>
</dbReference>
<sequence length="809" mass="84164">MSERFIQRRTAAAASIVFILAACGGSNSPNTPAAAPNPASNPPSTQTSAMPWMNTSLSPEARAALLVPAMALADKEEQLTGSNPGILPELPQCYGARHILGLAKYAIPTLRITNGPVGIGQNDCVSPSVSGFAAYTDSSSAKATALPSAIAMAASFDPSVATQFGNVVGVEGGNLALHVFEAPGMNLARLPVGGRNFEYMGEDPYLTGTMGVAEIQAVQAHGMIAMAKHLVANEQETNRMTIQESVDDQTLHELYLLPFEMAVKAGNVGAVMCSYNSVNGFSMCEQKHILSDVLRGQWGFKGYVQSDFFAAHSTAPTMLAGMDNEMPLPQNWSPANLNAALASGQIQTSDIDNALLRRYTQMFRAGIFDRPIAQSAINATADGTVAKQIGEQSAVLLQNNGTLPLNKTVRNVLVVGKTTQVYAQQAVAGGSSVGHPMGSGGGSSDVVALYTVTPVQGIKDTLANLGNTGVQVHLALVDDNNSTGTIDGAAATLADVKTAATGADAVIFMAGSMSEEGADQASFTDSTGLTLDTGKYLNTLDWYAPKSSSITTSSSAKNSNTLALLQTIVAANSNTVLVLKDSAAEALDPSILTGGTSAASAILETWFPGEEDGHIVADLLWGVANPSGKLPVTFPQIGQGFMDSITPFQYPGVSINGSPTVTYSEGLNVGYRWYDAMNKSPAFPFGFGLSYTTFTISNPTVSTGANGTYTVTAVVKNTGSVAGAEVPQVYIALPSAAAEPPRRLVGFQKVSLNAGATQTVSITIDPAAPNHPLSTWNKDSQQWTIPTGSYAVYVGNSSRSLTLAGTITQ</sequence>
<evidence type="ECO:0000313" key="5">
    <source>
        <dbReference type="EMBL" id="APA88267.1"/>
    </source>
</evidence>
<protein>
    <submittedName>
        <fullName evidence="5">Glycoside hydrolase family 3 C-terminal domain-containing protein</fullName>
    </submittedName>
</protein>
<accession>A0A1I9YPN4</accession>
<dbReference type="GO" id="GO:0009251">
    <property type="term" value="P:glucan catabolic process"/>
    <property type="evidence" value="ECO:0007669"/>
    <property type="project" value="TreeGrafter"/>
</dbReference>
<dbReference type="Pfam" id="PF00933">
    <property type="entry name" value="Glyco_hydro_3"/>
    <property type="match status" value="1"/>
</dbReference>
<keyword evidence="2 5" id="KW-0378">Hydrolase</keyword>
<comment type="similarity">
    <text evidence="1">Belongs to the glycosyl hydrolase 3 family.</text>
</comment>
<dbReference type="RefSeq" id="WP_034478190.1">
    <property type="nucleotide sequence ID" value="NZ_CP017562.2"/>
</dbReference>
<reference evidence="5" key="1">
    <citation type="submission" date="2016-09" db="EMBL/GenBank/DDBJ databases">
        <title>The Complete Genome of Burkholderia sprentiae wsm5005.</title>
        <authorList>
            <person name="De Meyer S."/>
            <person name="Wang P."/>
            <person name="Terpolilli J."/>
        </authorList>
    </citation>
    <scope>NUCLEOTIDE SEQUENCE [LARGE SCALE GENOMIC DNA]</scope>
    <source>
        <strain evidence="5">WSM5005</strain>
    </source>
</reference>
<dbReference type="SUPFAM" id="SSF52279">
    <property type="entry name" value="Beta-D-glucan exohydrolase, C-terminal domain"/>
    <property type="match status" value="1"/>
</dbReference>
<dbReference type="STRING" id="754502.BJG93_23085"/>
<dbReference type="InterPro" id="IPR036881">
    <property type="entry name" value="Glyco_hydro_3_C_sf"/>
</dbReference>
<evidence type="ECO:0000256" key="1">
    <source>
        <dbReference type="ARBA" id="ARBA00005336"/>
    </source>
</evidence>
<dbReference type="SUPFAM" id="SSF51445">
    <property type="entry name" value="(Trans)glycosidases"/>
    <property type="match status" value="1"/>
</dbReference>
<feature type="compositionally biased region" description="Low complexity" evidence="3">
    <location>
        <begin position="29"/>
        <end position="49"/>
    </location>
</feature>
<dbReference type="AlphaFoldDB" id="A0A1I9YPN4"/>
<dbReference type="PANTHER" id="PTHR42715">
    <property type="entry name" value="BETA-GLUCOSIDASE"/>
    <property type="match status" value="1"/>
</dbReference>
<dbReference type="OrthoDB" id="9781691at2"/>
<dbReference type="Pfam" id="PF01915">
    <property type="entry name" value="Glyco_hydro_3_C"/>
    <property type="match status" value="1"/>
</dbReference>
<organism evidence="5 6">
    <name type="scientific">Paraburkholderia sprentiae WSM5005</name>
    <dbReference type="NCBI Taxonomy" id="754502"/>
    <lineage>
        <taxon>Bacteria</taxon>
        <taxon>Pseudomonadati</taxon>
        <taxon>Pseudomonadota</taxon>
        <taxon>Betaproteobacteria</taxon>
        <taxon>Burkholderiales</taxon>
        <taxon>Burkholderiaceae</taxon>
        <taxon>Paraburkholderia</taxon>
    </lineage>
</organism>
<dbReference type="InterPro" id="IPR013783">
    <property type="entry name" value="Ig-like_fold"/>
</dbReference>
<feature type="region of interest" description="Disordered" evidence="3">
    <location>
        <begin position="29"/>
        <end position="50"/>
    </location>
</feature>
<dbReference type="Gene3D" id="3.20.20.300">
    <property type="entry name" value="Glycoside hydrolase, family 3, N-terminal domain"/>
    <property type="match status" value="1"/>
</dbReference>
<dbReference type="Gene3D" id="2.60.40.10">
    <property type="entry name" value="Immunoglobulins"/>
    <property type="match status" value="1"/>
</dbReference>
<dbReference type="InterPro" id="IPR017853">
    <property type="entry name" value="GH"/>
</dbReference>
<evidence type="ECO:0000256" key="3">
    <source>
        <dbReference type="SAM" id="MobiDB-lite"/>
    </source>
</evidence>
<dbReference type="GO" id="GO:0008422">
    <property type="term" value="F:beta-glucosidase activity"/>
    <property type="evidence" value="ECO:0007669"/>
    <property type="project" value="TreeGrafter"/>
</dbReference>
<dbReference type="InterPro" id="IPR026891">
    <property type="entry name" value="Fn3-like"/>
</dbReference>
<dbReference type="InterPro" id="IPR050288">
    <property type="entry name" value="Cellulose_deg_GH3"/>
</dbReference>
<evidence type="ECO:0000259" key="4">
    <source>
        <dbReference type="SMART" id="SM01217"/>
    </source>
</evidence>
<dbReference type="InterPro" id="IPR001764">
    <property type="entry name" value="Glyco_hydro_3_N"/>
</dbReference>
<dbReference type="PANTHER" id="PTHR42715:SF10">
    <property type="entry name" value="BETA-GLUCOSIDASE"/>
    <property type="match status" value="1"/>
</dbReference>
<gene>
    <name evidence="5" type="ORF">BJG93_23085</name>
</gene>
<dbReference type="Gene3D" id="3.40.50.1700">
    <property type="entry name" value="Glycoside hydrolase family 3 C-terminal domain"/>
    <property type="match status" value="1"/>
</dbReference>
<dbReference type="PRINTS" id="PR00133">
    <property type="entry name" value="GLHYDRLASE3"/>
</dbReference>